<proteinExistence type="predicted"/>
<comment type="caution">
    <text evidence="1">The sequence shown here is derived from an EMBL/GenBank/DDBJ whole genome shotgun (WGS) entry which is preliminary data.</text>
</comment>
<accession>T1BBZ1</accession>
<gene>
    <name evidence="1" type="ORF">B1A_08306</name>
</gene>
<protein>
    <submittedName>
        <fullName evidence="1">Uncharacterized protein</fullName>
    </submittedName>
</protein>
<dbReference type="AlphaFoldDB" id="T1BBZ1"/>
<evidence type="ECO:0000313" key="1">
    <source>
        <dbReference type="EMBL" id="EQD65993.1"/>
    </source>
</evidence>
<reference evidence="1" key="1">
    <citation type="submission" date="2013-08" db="EMBL/GenBank/DDBJ databases">
        <authorList>
            <person name="Mendez C."/>
            <person name="Richter M."/>
            <person name="Ferrer M."/>
            <person name="Sanchez J."/>
        </authorList>
    </citation>
    <scope>NUCLEOTIDE SEQUENCE</scope>
</reference>
<reference evidence="1" key="2">
    <citation type="journal article" date="2014" name="ISME J.">
        <title>Microbial stratification in low pH oxic and suboxic macroscopic growths along an acid mine drainage.</title>
        <authorList>
            <person name="Mendez-Garcia C."/>
            <person name="Mesa V."/>
            <person name="Sprenger R.R."/>
            <person name="Richter M."/>
            <person name="Diez M.S."/>
            <person name="Solano J."/>
            <person name="Bargiela R."/>
            <person name="Golyshina O.V."/>
            <person name="Manteca A."/>
            <person name="Ramos J.L."/>
            <person name="Gallego J.R."/>
            <person name="Llorente I."/>
            <person name="Martins Dos Santos V.A."/>
            <person name="Jensen O.N."/>
            <person name="Pelaez A.I."/>
            <person name="Sanchez J."/>
            <person name="Ferrer M."/>
        </authorList>
    </citation>
    <scope>NUCLEOTIDE SEQUENCE</scope>
</reference>
<name>T1BBZ1_9ZZZZ</name>
<organism evidence="1">
    <name type="scientific">mine drainage metagenome</name>
    <dbReference type="NCBI Taxonomy" id="410659"/>
    <lineage>
        <taxon>unclassified sequences</taxon>
        <taxon>metagenomes</taxon>
        <taxon>ecological metagenomes</taxon>
    </lineage>
</organism>
<sequence>MRRVDCQRCGVTIEEVPWGIGKHTLCKAYMLYLAHWARK</sequence>
<feature type="non-terminal residue" evidence="1">
    <location>
        <position position="39"/>
    </location>
</feature>
<dbReference type="EMBL" id="AUZX01005945">
    <property type="protein sequence ID" value="EQD65993.1"/>
    <property type="molecule type" value="Genomic_DNA"/>
</dbReference>